<proteinExistence type="predicted"/>
<organism evidence="1 2">
    <name type="scientific">Candidatus Shapirobacteria bacterium CG08_land_8_20_14_0_20_39_18</name>
    <dbReference type="NCBI Taxonomy" id="1974883"/>
    <lineage>
        <taxon>Bacteria</taxon>
        <taxon>Candidatus Shapironibacteriota</taxon>
    </lineage>
</organism>
<dbReference type="AlphaFoldDB" id="A0A2M6XDL2"/>
<gene>
    <name evidence="1" type="ORF">COT44_01780</name>
</gene>
<reference evidence="2" key="1">
    <citation type="submission" date="2017-09" db="EMBL/GenBank/DDBJ databases">
        <title>Depth-based differentiation of microbial function through sediment-hosted aquifers and enrichment of novel symbionts in the deep terrestrial subsurface.</title>
        <authorList>
            <person name="Probst A.J."/>
            <person name="Ladd B."/>
            <person name="Jarett J.K."/>
            <person name="Geller-Mcgrath D.E."/>
            <person name="Sieber C.M.K."/>
            <person name="Emerson J.B."/>
            <person name="Anantharaman K."/>
            <person name="Thomas B.C."/>
            <person name="Malmstrom R."/>
            <person name="Stieglmeier M."/>
            <person name="Klingl A."/>
            <person name="Woyke T."/>
            <person name="Ryan C.M."/>
            <person name="Banfield J.F."/>
        </authorList>
    </citation>
    <scope>NUCLEOTIDE SEQUENCE [LARGE SCALE GENOMIC DNA]</scope>
</reference>
<evidence type="ECO:0000313" key="2">
    <source>
        <dbReference type="Proteomes" id="UP000228996"/>
    </source>
</evidence>
<sequence>MERESVGNDDKPIIAVIIWNRLNQEMKLEINSTIQN</sequence>
<dbReference type="Proteomes" id="UP000228996">
    <property type="component" value="Unassembled WGS sequence"/>
</dbReference>
<evidence type="ECO:0000313" key="1">
    <source>
        <dbReference type="EMBL" id="PIU03717.1"/>
    </source>
</evidence>
<accession>A0A2M6XDL2</accession>
<name>A0A2M6XDL2_9BACT</name>
<protein>
    <submittedName>
        <fullName evidence="1">Uncharacterized protein</fullName>
    </submittedName>
</protein>
<comment type="caution">
    <text evidence="1">The sequence shown here is derived from an EMBL/GenBank/DDBJ whole genome shotgun (WGS) entry which is preliminary data.</text>
</comment>
<dbReference type="EMBL" id="PEYO01000009">
    <property type="protein sequence ID" value="PIU03717.1"/>
    <property type="molecule type" value="Genomic_DNA"/>
</dbReference>